<sequence length="861" mass="94838">MLVCVREFDKSELLARHRKSLTTQHFERYYTLYRTDTSITIVDVVDNRARKTVNYDVLTSSSMQLYEQVVDPLLATVLTPNGASQAMVVIDGQAGNRRQTLLDPQEGILVRTARAAAAHPGVTSVSVSAVTLEDNNTLTDIMPDGHAKAAHAEPTILEDTCEQFTSVEDAHYVLLDSEVTWDGVLRRLTAAFAELKHQVISFIFAFHESTGLPNTTMQFVSFTVKEVSRGMKSSRHAVSSAAALVECRSPTLTFTATKLLYLLKPALLGQQPGAWVACFSPVSLLEAAEQETFQEAFAVAQTTARLYSSRIAVLNEPLHPVSGNCVAPPARMSLDIEHAGEMAPLPAVEGNGTDMKSSALTSKPRETSQPAFSTASRGGSANPQHADAGHSAAFYHHLVDTPAATQDGMAESVSGIAAASSPGRSSDDTQDGKASPAAPTEPDVYAAAAPVEPIRRDGSDERSVSQYELDTYRVVMERAMGKLRAEMREYAGELRDTREDVRRQKNKSRELQSELDALRASYEAVARENARLRRELRAQNGASEDKLLSGLQSNASSQVAQQGGEHVTRVLQSDLTVLEGRVEELRELVAFHQHEIQAHVASEHRYRQRILDLEAELRKKEEEAIADKAAVKEARRAADVARAATEAPAAVSGAGHLSSTADQEDLRFVKERATEAEYRLREALDALQNERTARLRLEDLLKRREEEKVSHAAPQQHVDLRSMQHTYETQLRELKSEMSDFRAELVQHLTKPTVPQNFSSAPSYATTPVGRQGRDDPTNVNLQRSTPPRVPPIPDASSMHFSHAGVDASVHSYRGNSSGPSPLQLHRQRSAQSFEQFMQEEPRYKLHCIPFLRRSPRTPAA</sequence>
<feature type="coiled-coil region" evidence="1">
    <location>
        <begin position="575"/>
        <end position="630"/>
    </location>
</feature>
<name>A0A640KJC0_LEITA</name>
<feature type="coiled-coil region" evidence="1">
    <location>
        <begin position="670"/>
        <end position="751"/>
    </location>
</feature>
<dbReference type="EMBL" id="BLBS01000034">
    <property type="protein sequence ID" value="GET89115.1"/>
    <property type="molecule type" value="Genomic_DNA"/>
</dbReference>
<feature type="region of interest" description="Disordered" evidence="2">
    <location>
        <begin position="344"/>
        <end position="387"/>
    </location>
</feature>
<comment type="caution">
    <text evidence="3">The sequence shown here is derived from an EMBL/GenBank/DDBJ whole genome shotgun (WGS) entry which is preliminary data.</text>
</comment>
<organism evidence="3 4">
    <name type="scientific">Leishmania tarentolae</name>
    <name type="common">Sauroleishmania tarentolae</name>
    <dbReference type="NCBI Taxonomy" id="5689"/>
    <lineage>
        <taxon>Eukaryota</taxon>
        <taxon>Discoba</taxon>
        <taxon>Euglenozoa</taxon>
        <taxon>Kinetoplastea</taxon>
        <taxon>Metakinetoplastina</taxon>
        <taxon>Trypanosomatida</taxon>
        <taxon>Trypanosomatidae</taxon>
        <taxon>Leishmaniinae</taxon>
        <taxon>Leishmania</taxon>
        <taxon>lizard Leishmania</taxon>
    </lineage>
</organism>
<reference evidence="3" key="1">
    <citation type="submission" date="2019-11" db="EMBL/GenBank/DDBJ databases">
        <title>Leishmania tarentolae CDS.</title>
        <authorList>
            <person name="Goto Y."/>
            <person name="Yamagishi J."/>
        </authorList>
    </citation>
    <scope>NUCLEOTIDE SEQUENCE [LARGE SCALE GENOMIC DNA]</scope>
    <source>
        <strain evidence="3">Parrot Tar II</strain>
    </source>
</reference>
<feature type="compositionally biased region" description="Polar residues" evidence="2">
    <location>
        <begin position="753"/>
        <end position="766"/>
    </location>
</feature>
<protein>
    <recommendedName>
        <fullName evidence="5">Kinesin</fullName>
    </recommendedName>
</protein>
<dbReference type="VEuPathDB" id="TriTrypDB:LtaPh_2502700"/>
<dbReference type="OrthoDB" id="2155209at2759"/>
<evidence type="ECO:0008006" key="5">
    <source>
        <dbReference type="Google" id="ProtNLM"/>
    </source>
</evidence>
<dbReference type="Proteomes" id="UP000419144">
    <property type="component" value="Unassembled WGS sequence"/>
</dbReference>
<proteinExistence type="predicted"/>
<evidence type="ECO:0000313" key="4">
    <source>
        <dbReference type="Proteomes" id="UP000419144"/>
    </source>
</evidence>
<evidence type="ECO:0000256" key="1">
    <source>
        <dbReference type="SAM" id="Coils"/>
    </source>
</evidence>
<feature type="region of interest" description="Disordered" evidence="2">
    <location>
        <begin position="753"/>
        <end position="788"/>
    </location>
</feature>
<keyword evidence="4" id="KW-1185">Reference proteome</keyword>
<accession>A0A640KJC0</accession>
<evidence type="ECO:0000256" key="2">
    <source>
        <dbReference type="SAM" id="MobiDB-lite"/>
    </source>
</evidence>
<evidence type="ECO:0000313" key="3">
    <source>
        <dbReference type="EMBL" id="GET89115.1"/>
    </source>
</evidence>
<dbReference type="AlphaFoldDB" id="A0A640KJC0"/>
<feature type="region of interest" description="Disordered" evidence="2">
    <location>
        <begin position="415"/>
        <end position="463"/>
    </location>
</feature>
<feature type="compositionally biased region" description="Polar residues" evidence="2">
    <location>
        <begin position="354"/>
        <end position="383"/>
    </location>
</feature>
<gene>
    <name evidence="3" type="ORF">LtaPh_2502700</name>
</gene>
<feature type="compositionally biased region" description="Basic and acidic residues" evidence="2">
    <location>
        <begin position="453"/>
        <end position="463"/>
    </location>
</feature>
<feature type="coiled-coil region" evidence="1">
    <location>
        <begin position="480"/>
        <end position="542"/>
    </location>
</feature>
<keyword evidence="1" id="KW-0175">Coiled coil</keyword>